<comment type="caution">
    <text evidence="2">The sequence shown here is derived from an EMBL/GenBank/DDBJ whole genome shotgun (WGS) entry which is preliminary data.</text>
</comment>
<feature type="compositionally biased region" description="Basic and acidic residues" evidence="1">
    <location>
        <begin position="31"/>
        <end position="44"/>
    </location>
</feature>
<name>A0AAD9AVG4_9PEZI</name>
<accession>A0AAD9AVG4</accession>
<reference evidence="2" key="1">
    <citation type="submission" date="2023-01" db="EMBL/GenBank/DDBJ databases">
        <title>Colletotrichum chrysophilum M932 genome sequence.</title>
        <authorList>
            <person name="Baroncelli R."/>
        </authorList>
    </citation>
    <scope>NUCLEOTIDE SEQUENCE</scope>
    <source>
        <strain evidence="2">M932</strain>
    </source>
</reference>
<evidence type="ECO:0000313" key="3">
    <source>
        <dbReference type="Proteomes" id="UP001243330"/>
    </source>
</evidence>
<dbReference type="AlphaFoldDB" id="A0AAD9AVG4"/>
<dbReference type="Proteomes" id="UP001243330">
    <property type="component" value="Unassembled WGS sequence"/>
</dbReference>
<organism evidence="2 3">
    <name type="scientific">Colletotrichum chrysophilum</name>
    <dbReference type="NCBI Taxonomy" id="1836956"/>
    <lineage>
        <taxon>Eukaryota</taxon>
        <taxon>Fungi</taxon>
        <taxon>Dikarya</taxon>
        <taxon>Ascomycota</taxon>
        <taxon>Pezizomycotina</taxon>
        <taxon>Sordariomycetes</taxon>
        <taxon>Hypocreomycetidae</taxon>
        <taxon>Glomerellales</taxon>
        <taxon>Glomerellaceae</taxon>
        <taxon>Colletotrichum</taxon>
        <taxon>Colletotrichum gloeosporioides species complex</taxon>
    </lineage>
</organism>
<gene>
    <name evidence="2" type="ORF">CCHR01_03222</name>
</gene>
<proteinExistence type="predicted"/>
<evidence type="ECO:0000256" key="1">
    <source>
        <dbReference type="SAM" id="MobiDB-lite"/>
    </source>
</evidence>
<sequence>MSVAAHQTNDRGRPFSGPVNGLNTLVSGTRHALDETEKSGDLDP</sequence>
<dbReference type="EMBL" id="JAQOWY010000042">
    <property type="protein sequence ID" value="KAK1854139.1"/>
    <property type="molecule type" value="Genomic_DNA"/>
</dbReference>
<keyword evidence="3" id="KW-1185">Reference proteome</keyword>
<evidence type="ECO:0000313" key="2">
    <source>
        <dbReference type="EMBL" id="KAK1854139.1"/>
    </source>
</evidence>
<feature type="region of interest" description="Disordered" evidence="1">
    <location>
        <begin position="1"/>
        <end position="44"/>
    </location>
</feature>
<protein>
    <submittedName>
        <fullName evidence="2">Uncharacterized protein</fullName>
    </submittedName>
</protein>